<dbReference type="OrthoDB" id="6621161at2759"/>
<dbReference type="EMBL" id="GAKP01008127">
    <property type="protein sequence ID" value="JAC50825.1"/>
    <property type="molecule type" value="Transcribed_RNA"/>
</dbReference>
<dbReference type="EMBL" id="GAKP01008120">
    <property type="protein sequence ID" value="JAC50832.1"/>
    <property type="molecule type" value="Transcribed_RNA"/>
</dbReference>
<name>A0A034W5I5_BACDO</name>
<dbReference type="AlphaFoldDB" id="A0A034W5I5"/>
<proteinExistence type="predicted"/>
<sequence>MFNQDKNGQNNLMKMSNIHISCEYPSGKSKFFENKRVSFIRTTGITNNVNPPKEIISINNKRIFPPIIPTPNANNNFENVALGAVNDKGSFGGFRKQFSGRFKRFVSKQPKAHNSSIPPELKPQLKAIYVY</sequence>
<organism evidence="1">
    <name type="scientific">Bactrocera dorsalis</name>
    <name type="common">Oriental fruit fly</name>
    <name type="synonym">Dacus dorsalis</name>
    <dbReference type="NCBI Taxonomy" id="27457"/>
    <lineage>
        <taxon>Eukaryota</taxon>
        <taxon>Metazoa</taxon>
        <taxon>Ecdysozoa</taxon>
        <taxon>Arthropoda</taxon>
        <taxon>Hexapoda</taxon>
        <taxon>Insecta</taxon>
        <taxon>Pterygota</taxon>
        <taxon>Neoptera</taxon>
        <taxon>Endopterygota</taxon>
        <taxon>Diptera</taxon>
        <taxon>Brachycera</taxon>
        <taxon>Muscomorpha</taxon>
        <taxon>Tephritoidea</taxon>
        <taxon>Tephritidae</taxon>
        <taxon>Bactrocera</taxon>
        <taxon>Bactrocera</taxon>
    </lineage>
</organism>
<protein>
    <submittedName>
        <fullName evidence="1">Uncharacterized protein</fullName>
    </submittedName>
</protein>
<evidence type="ECO:0000313" key="1">
    <source>
        <dbReference type="EMBL" id="JAC50831.1"/>
    </source>
</evidence>
<reference evidence="1" key="1">
    <citation type="journal article" date="2014" name="BMC Genomics">
        <title>Characterizing the developmental transcriptome of the oriental fruit fly, Bactrocera dorsalis (Diptera: Tephritidae) through comparative genomic analysis with Drosophila melanogaster utilizing modENCODE datasets.</title>
        <authorList>
            <person name="Geib S.M."/>
            <person name="Calla B."/>
            <person name="Hall B."/>
            <person name="Hou S."/>
            <person name="Manoukis N.C."/>
        </authorList>
    </citation>
    <scope>NUCLEOTIDE SEQUENCE</scope>
    <source>
        <strain evidence="1">Punador</strain>
    </source>
</reference>
<dbReference type="EMBL" id="GAKP01008121">
    <property type="protein sequence ID" value="JAC50831.1"/>
    <property type="molecule type" value="Transcribed_RNA"/>
</dbReference>
<accession>A0A034W5I5</accession>